<dbReference type="InterPro" id="IPR034085">
    <property type="entry name" value="TOG"/>
</dbReference>
<evidence type="ECO:0000313" key="3">
    <source>
        <dbReference type="EMBL" id="KAG7317710.1"/>
    </source>
</evidence>
<accession>A0A9D3N8R1</accession>
<sequence length="846" mass="96336">MKSARNRKNTQRNWWESPFPKPIVHYDDDQLMRMEQERQEYLMSRCQSLEKNATAYEQTQKAITMRICGRSEIKEDVQSVLCSSRNETNKKASMRKQMKQRKGLEVDTTKMVHVDRKPPVHLKPLTNLDTSNKSEVKPRDRPAEVISKLFHLLEHQDPHTRSHGLKVVHALAERKPDILLPSLHDVCLAVLREVDNRHSTLTHAAILTMTHLFAHLRNDMDNECQITATVLLDRLSESTELIREAVDLALSEMVYNCSPVHVTNALLQGGISHVDPLVRTHMVQCLFQHIQIAGISHMLTGKRNTTRCFLSALNKLALDSEEEVSMKETNKKASMREQTKQRKGLEVDTTKMVHVDRKPPVHLKPLTNLDTSNKSEVKPRDRPAEVISKLFHLLEHQDPHKRSHGLKVVHALAERKPDILLPSLHDVCLAVLREVDNRYSTLTHAAILTMTHLFVHLRNDMDNECQITATVLLDRLSESPVIIREAVDLALSEMVYNCSPVHVTNALLQGGISHVDPLVRTHMVQCLFQHIQIAGISHMLTGKRNTTRCFLSALNKLALDSEEEVSSVAEKIIVFLDFKRIPKMIDRLLPENERLAIKEIISKYSTKETNKKASMRKQTKQRKGLEVDTTKMVHVDRKAPVHLKPLTNLDTSNKSEVKPRDRPAEVISKLFHLLEHQDPHKRSHGLKVVHALAERKPDILLPSLHDVCLAVLREVDNRYSTLTHAAILTMTHLFAHLRNDMDNECQITATVLLDRLSESPVIIREAVDLALSEMVYNCSPVHVTNALLQGGISHVDPLVRTHMVQCLFQHIQIAGISHMLTGKRNTTRCFLSALNKLALDSEEEVR</sequence>
<dbReference type="Gene3D" id="1.25.10.10">
    <property type="entry name" value="Leucine-rich Repeat Variant"/>
    <property type="match status" value="3"/>
</dbReference>
<feature type="region of interest" description="Disordered" evidence="1">
    <location>
        <begin position="120"/>
        <end position="140"/>
    </location>
</feature>
<dbReference type="AlphaFoldDB" id="A0A9D3N8R1"/>
<dbReference type="OrthoDB" id="5870094at2759"/>
<organism evidence="3 4">
    <name type="scientific">Hemibagrus wyckioides</name>
    <dbReference type="NCBI Taxonomy" id="337641"/>
    <lineage>
        <taxon>Eukaryota</taxon>
        <taxon>Metazoa</taxon>
        <taxon>Chordata</taxon>
        <taxon>Craniata</taxon>
        <taxon>Vertebrata</taxon>
        <taxon>Euteleostomi</taxon>
        <taxon>Actinopterygii</taxon>
        <taxon>Neopterygii</taxon>
        <taxon>Teleostei</taxon>
        <taxon>Ostariophysi</taxon>
        <taxon>Siluriformes</taxon>
        <taxon>Bagridae</taxon>
        <taxon>Hemibagrus</taxon>
    </lineage>
</organism>
<evidence type="ECO:0000256" key="1">
    <source>
        <dbReference type="SAM" id="MobiDB-lite"/>
    </source>
</evidence>
<dbReference type="EMBL" id="JAHKSW010000023">
    <property type="protein sequence ID" value="KAG7317710.1"/>
    <property type="molecule type" value="Genomic_DNA"/>
</dbReference>
<protein>
    <recommendedName>
        <fullName evidence="2">TOG domain-containing protein</fullName>
    </recommendedName>
</protein>
<comment type="caution">
    <text evidence="3">The sequence shown here is derived from an EMBL/GenBank/DDBJ whole genome shotgun (WGS) entry which is preliminary data.</text>
</comment>
<dbReference type="InterPro" id="IPR011989">
    <property type="entry name" value="ARM-like"/>
</dbReference>
<dbReference type="GO" id="GO:0008017">
    <property type="term" value="F:microtubule binding"/>
    <property type="evidence" value="ECO:0007669"/>
    <property type="project" value="TreeGrafter"/>
</dbReference>
<dbReference type="Proteomes" id="UP000824219">
    <property type="component" value="Linkage Group LG23"/>
</dbReference>
<evidence type="ECO:0000313" key="4">
    <source>
        <dbReference type="Proteomes" id="UP000824219"/>
    </source>
</evidence>
<dbReference type="GO" id="GO:0000226">
    <property type="term" value="P:microtubule cytoskeleton organization"/>
    <property type="evidence" value="ECO:0007669"/>
    <property type="project" value="TreeGrafter"/>
</dbReference>
<keyword evidence="4" id="KW-1185">Reference proteome</keyword>
<feature type="domain" description="TOG" evidence="2">
    <location>
        <begin position="362"/>
        <end position="610"/>
    </location>
</feature>
<feature type="domain" description="TOG" evidence="2">
    <location>
        <begin position="121"/>
        <end position="351"/>
    </location>
</feature>
<name>A0A9D3N8R1_9TELE</name>
<dbReference type="PANTHER" id="PTHR21567">
    <property type="entry name" value="CLASP"/>
    <property type="match status" value="1"/>
</dbReference>
<dbReference type="SUPFAM" id="SSF48371">
    <property type="entry name" value="ARM repeat"/>
    <property type="match status" value="1"/>
</dbReference>
<feature type="region of interest" description="Disordered" evidence="1">
    <location>
        <begin position="361"/>
        <end position="381"/>
    </location>
</feature>
<reference evidence="3 4" key="1">
    <citation type="submission" date="2021-06" db="EMBL/GenBank/DDBJ databases">
        <title>Chromosome-level genome assembly of the red-tail catfish (Hemibagrus wyckioides).</title>
        <authorList>
            <person name="Shao F."/>
        </authorList>
    </citation>
    <scope>NUCLEOTIDE SEQUENCE [LARGE SCALE GENOMIC DNA]</scope>
    <source>
        <strain evidence="3">EC202008001</strain>
        <tissue evidence="3">Blood</tissue>
    </source>
</reference>
<dbReference type="SMART" id="SM01349">
    <property type="entry name" value="TOG"/>
    <property type="match status" value="2"/>
</dbReference>
<dbReference type="GO" id="GO:0005881">
    <property type="term" value="C:cytoplasmic microtubule"/>
    <property type="evidence" value="ECO:0007669"/>
    <property type="project" value="TreeGrafter"/>
</dbReference>
<dbReference type="PANTHER" id="PTHR21567:SF87">
    <property type="entry name" value="CRESCERIN-LIKE PROTEIN CHE-12"/>
    <property type="match status" value="1"/>
</dbReference>
<dbReference type="InterPro" id="IPR016024">
    <property type="entry name" value="ARM-type_fold"/>
</dbReference>
<evidence type="ECO:0000259" key="2">
    <source>
        <dbReference type="SMART" id="SM01349"/>
    </source>
</evidence>
<gene>
    <name evidence="3" type="ORF">KOW79_018745</name>
</gene>
<proteinExistence type="predicted"/>